<organism evidence="11 12">
    <name type="scientific">Holothuria leucospilota</name>
    <name type="common">Black long sea cucumber</name>
    <name type="synonym">Mertensiothuria leucospilota</name>
    <dbReference type="NCBI Taxonomy" id="206669"/>
    <lineage>
        <taxon>Eukaryota</taxon>
        <taxon>Metazoa</taxon>
        <taxon>Echinodermata</taxon>
        <taxon>Eleutherozoa</taxon>
        <taxon>Echinozoa</taxon>
        <taxon>Holothuroidea</taxon>
        <taxon>Aspidochirotacea</taxon>
        <taxon>Aspidochirotida</taxon>
        <taxon>Holothuriidae</taxon>
        <taxon>Holothuria</taxon>
    </lineage>
</organism>
<evidence type="ECO:0000313" key="12">
    <source>
        <dbReference type="Proteomes" id="UP001152320"/>
    </source>
</evidence>
<feature type="transmembrane region" description="Helical" evidence="9">
    <location>
        <begin position="273"/>
        <end position="298"/>
    </location>
</feature>
<protein>
    <submittedName>
        <fullName evidence="11">Alpha-1B adrenergic receptor</fullName>
    </submittedName>
</protein>
<evidence type="ECO:0000256" key="8">
    <source>
        <dbReference type="ARBA" id="ARBA00023224"/>
    </source>
</evidence>
<proteinExistence type="predicted"/>
<evidence type="ECO:0000256" key="6">
    <source>
        <dbReference type="ARBA" id="ARBA00023136"/>
    </source>
</evidence>
<evidence type="ECO:0000256" key="3">
    <source>
        <dbReference type="ARBA" id="ARBA00022692"/>
    </source>
</evidence>
<comment type="subcellular location">
    <subcellularLocation>
        <location evidence="1">Cell membrane</location>
        <topology evidence="1">Multi-pass membrane protein</topology>
    </subcellularLocation>
</comment>
<keyword evidence="12" id="KW-1185">Reference proteome</keyword>
<evidence type="ECO:0000259" key="10">
    <source>
        <dbReference type="PROSITE" id="PS50262"/>
    </source>
</evidence>
<dbReference type="InterPro" id="IPR017452">
    <property type="entry name" value="GPCR_Rhodpsn_7TM"/>
</dbReference>
<name>A0A9Q0YPV7_HOLLE</name>
<dbReference type="PRINTS" id="PR00237">
    <property type="entry name" value="GPCRRHODOPSN"/>
</dbReference>
<evidence type="ECO:0000256" key="2">
    <source>
        <dbReference type="ARBA" id="ARBA00022475"/>
    </source>
</evidence>
<keyword evidence="2" id="KW-1003">Cell membrane</keyword>
<feature type="transmembrane region" description="Helical" evidence="9">
    <location>
        <begin position="90"/>
        <end position="112"/>
    </location>
</feature>
<dbReference type="AlphaFoldDB" id="A0A9Q0YPV7"/>
<feature type="transmembrane region" description="Helical" evidence="9">
    <location>
        <begin position="133"/>
        <end position="157"/>
    </location>
</feature>
<evidence type="ECO:0000256" key="1">
    <source>
        <dbReference type="ARBA" id="ARBA00004651"/>
    </source>
</evidence>
<feature type="transmembrane region" description="Helical" evidence="9">
    <location>
        <begin position="310"/>
        <end position="329"/>
    </location>
</feature>
<sequence>MNSSQESSNIKEVTVGLKVFVTLLTVPLSSIGAFGNLVVIAVVIKKRSLRTASNIFTVTLMGVSLVLCCHSYPLQLMIDLYFFTRQPWCFIVGSQLLAVSIHLSMCLLLTTVERYITICRPLQKDVILTPRKVILLVTAVLIYGGMIGTLGGLFWIGKGDLWHSSRRCNFSFIVPSRVFALFLISNWLLPIPIMTMMYFHIFIVVRRHIREIAALLPRDTNTTDAPEAFYPRPVPAISRTRSLEAAARQGSIRIQNVFKKKMKGRVMREAKSAFLLFVVVAVYIFNWVPFVIFLLTGVLSAENVPPEQYVLLHAFVYSCGVIAPYLYGFGNRKFRRSIQAMLLPRCCSTTENAEDTLQTISSREGGPM</sequence>
<keyword evidence="4 9" id="KW-1133">Transmembrane helix</keyword>
<feature type="transmembrane region" description="Helical" evidence="9">
    <location>
        <begin position="20"/>
        <end position="43"/>
    </location>
</feature>
<evidence type="ECO:0000256" key="4">
    <source>
        <dbReference type="ARBA" id="ARBA00022989"/>
    </source>
</evidence>
<dbReference type="PROSITE" id="PS50262">
    <property type="entry name" value="G_PROTEIN_RECEP_F1_2"/>
    <property type="match status" value="1"/>
</dbReference>
<dbReference type="GO" id="GO:0005886">
    <property type="term" value="C:plasma membrane"/>
    <property type="evidence" value="ECO:0007669"/>
    <property type="project" value="UniProtKB-SubCell"/>
</dbReference>
<evidence type="ECO:0000256" key="9">
    <source>
        <dbReference type="SAM" id="Phobius"/>
    </source>
</evidence>
<dbReference type="EMBL" id="JAIZAY010000017">
    <property type="protein sequence ID" value="KAJ8026347.1"/>
    <property type="molecule type" value="Genomic_DNA"/>
</dbReference>
<gene>
    <name evidence="11" type="ORF">HOLleu_34166</name>
</gene>
<feature type="domain" description="G-protein coupled receptors family 1 profile" evidence="10">
    <location>
        <begin position="35"/>
        <end position="327"/>
    </location>
</feature>
<evidence type="ECO:0000256" key="7">
    <source>
        <dbReference type="ARBA" id="ARBA00023170"/>
    </source>
</evidence>
<feature type="transmembrane region" description="Helical" evidence="9">
    <location>
        <begin position="55"/>
        <end position="78"/>
    </location>
</feature>
<dbReference type="Pfam" id="PF00001">
    <property type="entry name" value="7tm_1"/>
    <property type="match status" value="1"/>
</dbReference>
<dbReference type="SUPFAM" id="SSF81321">
    <property type="entry name" value="Family A G protein-coupled receptor-like"/>
    <property type="match status" value="1"/>
</dbReference>
<dbReference type="InterPro" id="IPR000276">
    <property type="entry name" value="GPCR_Rhodpsn"/>
</dbReference>
<accession>A0A9Q0YPV7</accession>
<comment type="caution">
    <text evidence="11">The sequence shown here is derived from an EMBL/GenBank/DDBJ whole genome shotgun (WGS) entry which is preliminary data.</text>
</comment>
<dbReference type="Gene3D" id="1.20.1070.10">
    <property type="entry name" value="Rhodopsin 7-helix transmembrane proteins"/>
    <property type="match status" value="1"/>
</dbReference>
<dbReference type="Proteomes" id="UP001152320">
    <property type="component" value="Chromosome 17"/>
</dbReference>
<evidence type="ECO:0000313" key="11">
    <source>
        <dbReference type="EMBL" id="KAJ8026347.1"/>
    </source>
</evidence>
<dbReference type="OrthoDB" id="9894375at2759"/>
<feature type="transmembrane region" description="Helical" evidence="9">
    <location>
        <begin position="177"/>
        <end position="205"/>
    </location>
</feature>
<dbReference type="GO" id="GO:0004930">
    <property type="term" value="F:G protein-coupled receptor activity"/>
    <property type="evidence" value="ECO:0007669"/>
    <property type="project" value="UniProtKB-KW"/>
</dbReference>
<keyword evidence="3 9" id="KW-0812">Transmembrane</keyword>
<evidence type="ECO:0000256" key="5">
    <source>
        <dbReference type="ARBA" id="ARBA00023040"/>
    </source>
</evidence>
<keyword evidence="8" id="KW-0807">Transducer</keyword>
<keyword evidence="6 9" id="KW-0472">Membrane</keyword>
<keyword evidence="5" id="KW-0297">G-protein coupled receptor</keyword>
<dbReference type="PANTHER" id="PTHR22752">
    <property type="entry name" value="G PROTEIN-COUPLED RECEPTOR"/>
    <property type="match status" value="1"/>
</dbReference>
<reference evidence="11" key="1">
    <citation type="submission" date="2021-10" db="EMBL/GenBank/DDBJ databases">
        <title>Tropical sea cucumber genome reveals ecological adaptation and Cuvierian tubules defense mechanism.</title>
        <authorList>
            <person name="Chen T."/>
        </authorList>
    </citation>
    <scope>NUCLEOTIDE SEQUENCE</scope>
    <source>
        <strain evidence="11">Nanhai2018</strain>
        <tissue evidence="11">Muscle</tissue>
    </source>
</reference>
<keyword evidence="7 11" id="KW-0675">Receptor</keyword>